<feature type="transmembrane region" description="Helical" evidence="1">
    <location>
        <begin position="47"/>
        <end position="67"/>
    </location>
</feature>
<comment type="caution">
    <text evidence="2">The sequence shown here is derived from an EMBL/GenBank/DDBJ whole genome shotgun (WGS) entry which is preliminary data.</text>
</comment>
<dbReference type="Proteomes" id="UP000004757">
    <property type="component" value="Unassembled WGS sequence"/>
</dbReference>
<dbReference type="STRING" id="747682.MALL_0250"/>
<keyword evidence="1" id="KW-1133">Transmembrane helix</keyword>
<proteinExistence type="predicted"/>
<evidence type="ECO:0000313" key="2">
    <source>
        <dbReference type="EMBL" id="EFF41270.1"/>
    </source>
</evidence>
<organism evidence="2 3">
    <name type="scientific">Mycoplasmopsis alligatoris A21JP2</name>
    <dbReference type="NCBI Taxonomy" id="747682"/>
    <lineage>
        <taxon>Bacteria</taxon>
        <taxon>Bacillati</taxon>
        <taxon>Mycoplasmatota</taxon>
        <taxon>Mycoplasmoidales</taxon>
        <taxon>Metamycoplasmataceae</taxon>
        <taxon>Mycoplasmopsis</taxon>
    </lineage>
</organism>
<keyword evidence="3" id="KW-1185">Reference proteome</keyword>
<dbReference type="RefSeq" id="WP_005683898.1">
    <property type="nucleotide sequence ID" value="NZ_ADNC01000027.1"/>
</dbReference>
<feature type="transmembrane region" description="Helical" evidence="1">
    <location>
        <begin position="73"/>
        <end position="95"/>
    </location>
</feature>
<evidence type="ECO:0000313" key="3">
    <source>
        <dbReference type="Proteomes" id="UP000004757"/>
    </source>
</evidence>
<accession>D4XX13</accession>
<evidence type="ECO:0000256" key="1">
    <source>
        <dbReference type="SAM" id="Phobius"/>
    </source>
</evidence>
<protein>
    <submittedName>
        <fullName evidence="2">Uncharacterized protein</fullName>
    </submittedName>
</protein>
<sequence length="152" mass="17373">MDIARVKEILSFQEFQDLNKEKCLELINESMKDAFVEYNKRLKNIKISLGVGAGAGFIGLLLGLISLAKIGTLWPMILVGVVLIGIAYFVIKVALDRRYTALNAMRKWHNEEVIYKELFTLTNLFEFIKYTNTGLTQKKKKLCVLLVIMLEI</sequence>
<dbReference type="AlphaFoldDB" id="D4XX13"/>
<dbReference type="EMBL" id="ADNC01000027">
    <property type="protein sequence ID" value="EFF41270.1"/>
    <property type="molecule type" value="Genomic_DNA"/>
</dbReference>
<gene>
    <name evidence="2" type="ORF">MALL_0250</name>
</gene>
<keyword evidence="1" id="KW-0472">Membrane</keyword>
<keyword evidence="1" id="KW-0812">Transmembrane</keyword>
<name>D4XX13_9BACT</name>
<reference evidence="2 3" key="1">
    <citation type="submission" date="2010-03" db="EMBL/GenBank/DDBJ databases">
        <authorList>
            <person name="Glass J.I."/>
            <person name="Benders G.A."/>
            <person name="Durkin A.S."/>
            <person name="Farmerie W.G."/>
            <person name="Hlavinka K."/>
            <person name="Hostetler J."/>
            <person name="Jackson J."/>
            <person name="May M.A."/>
            <person name="Miller R.H."/>
            <person name="Paralanov V."/>
            <person name="Radune D."/>
            <person name="Szczypinski B."/>
            <person name="Brown D.R."/>
        </authorList>
    </citation>
    <scope>NUCLEOTIDE SEQUENCE [LARGE SCALE GENOMIC DNA]</scope>
    <source>
        <strain evidence="2 3">A21JP2</strain>
    </source>
</reference>